<gene>
    <name evidence="3" type="ORF">hbim_01852</name>
    <name evidence="2" type="ORF">MMAGJ_27630</name>
</gene>
<dbReference type="Proteomes" id="UP001241092">
    <property type="component" value="Chromosome"/>
</dbReference>
<feature type="chain" id="PRO_5042574978" evidence="1">
    <location>
        <begin position="28"/>
        <end position="69"/>
    </location>
</feature>
<keyword evidence="1" id="KW-0732">Signal</keyword>
<keyword evidence="4" id="KW-1185">Reference proteome</keyword>
<sequence>MKKFGFAVIAASGLSAAIVGLAAPAQAAAPAPVSSTTISAGVDHLGWLDQIQPKATAPKVDNTVRHSGR</sequence>
<organism evidence="3 5">
    <name type="scientific">Mycolicibacterium mageritense</name>
    <name type="common">Mycobacterium mageritense</name>
    <dbReference type="NCBI Taxonomy" id="53462"/>
    <lineage>
        <taxon>Bacteria</taxon>
        <taxon>Bacillati</taxon>
        <taxon>Actinomycetota</taxon>
        <taxon>Actinomycetes</taxon>
        <taxon>Mycobacteriales</taxon>
        <taxon>Mycobacteriaceae</taxon>
        <taxon>Mycolicibacterium</taxon>
    </lineage>
</organism>
<evidence type="ECO:0000256" key="1">
    <source>
        <dbReference type="SAM" id="SignalP"/>
    </source>
</evidence>
<reference evidence="3" key="3">
    <citation type="submission" date="2023-03" db="EMBL/GenBank/DDBJ databases">
        <title>Draft genome sequence of a Mycolicibacterium mageritense strain H4_3_1 isolated from a hybrid biological-inorganic system reactor.</title>
        <authorList>
            <person name="Feng X."/>
            <person name="Kazama D."/>
            <person name="Sato K."/>
            <person name="Kobayashi H."/>
        </authorList>
    </citation>
    <scope>NUCLEOTIDE SEQUENCE</scope>
    <source>
        <strain evidence="3">H4_3_1</strain>
    </source>
</reference>
<reference evidence="2" key="2">
    <citation type="submission" date="2020-02" db="EMBL/GenBank/DDBJ databases">
        <authorList>
            <person name="Matsumoto Y."/>
            <person name="Motooka D."/>
            <person name="Nakamura S."/>
        </authorList>
    </citation>
    <scope>NUCLEOTIDE SEQUENCE</scope>
    <source>
        <strain evidence="2">JCM 12375</strain>
    </source>
</reference>
<proteinExistence type="predicted"/>
<protein>
    <submittedName>
        <fullName evidence="3">Uncharacterized protein</fullName>
    </submittedName>
</protein>
<dbReference type="RefSeq" id="WP_036431013.1">
    <property type="nucleotide sequence ID" value="NZ_AP022567.1"/>
</dbReference>
<feature type="signal peptide" evidence="1">
    <location>
        <begin position="1"/>
        <end position="27"/>
    </location>
</feature>
<reference evidence="2 4" key="1">
    <citation type="journal article" date="2019" name="Emerg. Microbes Infect.">
        <title>Comprehensive subspecies identification of 175 nontuberculous mycobacteria species based on 7547 genomic profiles.</title>
        <authorList>
            <person name="Matsumoto Y."/>
            <person name="Kinjo T."/>
            <person name="Motooka D."/>
            <person name="Nabeya D."/>
            <person name="Jung N."/>
            <person name="Uechi K."/>
            <person name="Horii T."/>
            <person name="Iida T."/>
            <person name="Fujita J."/>
            <person name="Nakamura S."/>
        </authorList>
    </citation>
    <scope>NUCLEOTIDE SEQUENCE [LARGE SCALE GENOMIC DNA]</scope>
    <source>
        <strain evidence="2 4">JCM 12375</strain>
    </source>
</reference>
<dbReference type="Proteomes" id="UP000465622">
    <property type="component" value="Chromosome"/>
</dbReference>
<evidence type="ECO:0000313" key="2">
    <source>
        <dbReference type="EMBL" id="BBX33481.1"/>
    </source>
</evidence>
<dbReference type="EMBL" id="AP022567">
    <property type="protein sequence ID" value="BBX33481.1"/>
    <property type="molecule type" value="Genomic_DNA"/>
</dbReference>
<accession>A0AAI8TSU9</accession>
<evidence type="ECO:0000313" key="4">
    <source>
        <dbReference type="Proteomes" id="UP000465622"/>
    </source>
</evidence>
<name>A0AAI8TSU9_MYCME</name>
<dbReference type="AlphaFoldDB" id="A0AAI8TSU9"/>
<evidence type="ECO:0000313" key="5">
    <source>
        <dbReference type="Proteomes" id="UP001241092"/>
    </source>
</evidence>
<dbReference type="EMBL" id="AP027452">
    <property type="protein sequence ID" value="BDY27922.1"/>
    <property type="molecule type" value="Genomic_DNA"/>
</dbReference>
<evidence type="ECO:0000313" key="3">
    <source>
        <dbReference type="EMBL" id="BDY27922.1"/>
    </source>
</evidence>